<reference evidence="2 3" key="1">
    <citation type="submission" date="2020-09" db="EMBL/GenBank/DDBJ databases">
        <title>De no assembly of potato wild relative species, Solanum commersonii.</title>
        <authorList>
            <person name="Cho K."/>
        </authorList>
    </citation>
    <scope>NUCLEOTIDE SEQUENCE [LARGE SCALE GENOMIC DNA]</scope>
    <source>
        <strain evidence="2">LZ3.2</strain>
        <tissue evidence="2">Leaf</tissue>
    </source>
</reference>
<accession>A0A9J5YX63</accession>
<proteinExistence type="predicted"/>
<dbReference type="OrthoDB" id="10493415at2759"/>
<feature type="compositionally biased region" description="Basic residues" evidence="1">
    <location>
        <begin position="1"/>
        <end position="13"/>
    </location>
</feature>
<gene>
    <name evidence="2" type="ORF">H5410_026478</name>
</gene>
<keyword evidence="3" id="KW-1185">Reference proteome</keyword>
<comment type="caution">
    <text evidence="2">The sequence shown here is derived from an EMBL/GenBank/DDBJ whole genome shotgun (WGS) entry which is preliminary data.</text>
</comment>
<sequence length="79" mass="9603">MMRRNLVRRSRMRRGSDYGECKSSYKEDCDDHNKLTPPVEKEHVFVKETLSLIFRFDDEEPLPQRKKNGKRKLKLFFLK</sequence>
<organism evidence="2 3">
    <name type="scientific">Solanum commersonii</name>
    <name type="common">Commerson's wild potato</name>
    <name type="synonym">Commerson's nightshade</name>
    <dbReference type="NCBI Taxonomy" id="4109"/>
    <lineage>
        <taxon>Eukaryota</taxon>
        <taxon>Viridiplantae</taxon>
        <taxon>Streptophyta</taxon>
        <taxon>Embryophyta</taxon>
        <taxon>Tracheophyta</taxon>
        <taxon>Spermatophyta</taxon>
        <taxon>Magnoliopsida</taxon>
        <taxon>eudicotyledons</taxon>
        <taxon>Gunneridae</taxon>
        <taxon>Pentapetalae</taxon>
        <taxon>asterids</taxon>
        <taxon>lamiids</taxon>
        <taxon>Solanales</taxon>
        <taxon>Solanaceae</taxon>
        <taxon>Solanoideae</taxon>
        <taxon>Solaneae</taxon>
        <taxon>Solanum</taxon>
    </lineage>
</organism>
<evidence type="ECO:0000313" key="2">
    <source>
        <dbReference type="EMBL" id="KAG5604986.1"/>
    </source>
</evidence>
<dbReference type="EMBL" id="JACXVP010000005">
    <property type="protein sequence ID" value="KAG5604986.1"/>
    <property type="molecule type" value="Genomic_DNA"/>
</dbReference>
<feature type="region of interest" description="Disordered" evidence="1">
    <location>
        <begin position="1"/>
        <end position="24"/>
    </location>
</feature>
<evidence type="ECO:0000256" key="1">
    <source>
        <dbReference type="SAM" id="MobiDB-lite"/>
    </source>
</evidence>
<protein>
    <submittedName>
        <fullName evidence="2">Uncharacterized protein</fullName>
    </submittedName>
</protein>
<dbReference type="Proteomes" id="UP000824120">
    <property type="component" value="Chromosome 5"/>
</dbReference>
<evidence type="ECO:0000313" key="3">
    <source>
        <dbReference type="Proteomes" id="UP000824120"/>
    </source>
</evidence>
<feature type="compositionally biased region" description="Basic and acidic residues" evidence="1">
    <location>
        <begin position="14"/>
        <end position="24"/>
    </location>
</feature>
<dbReference type="AlphaFoldDB" id="A0A9J5YX63"/>
<name>A0A9J5YX63_SOLCO</name>